<dbReference type="AlphaFoldDB" id="A0ABD2AUA3"/>
<dbReference type="EMBL" id="JAUDFV010000139">
    <property type="protein sequence ID" value="KAL2724204.1"/>
    <property type="molecule type" value="Genomic_DNA"/>
</dbReference>
<reference evidence="1 2" key="1">
    <citation type="journal article" date="2024" name="Ann. Entomol. Soc. Am.">
        <title>Genomic analyses of the southern and eastern yellowjacket wasps (Hymenoptera: Vespidae) reveal evolutionary signatures of social life.</title>
        <authorList>
            <person name="Catto M.A."/>
            <person name="Caine P.B."/>
            <person name="Orr S.E."/>
            <person name="Hunt B.G."/>
            <person name="Goodisman M.A.D."/>
        </authorList>
    </citation>
    <scope>NUCLEOTIDE SEQUENCE [LARGE SCALE GENOMIC DNA]</scope>
    <source>
        <strain evidence="1">233</strain>
        <tissue evidence="1">Head and thorax</tissue>
    </source>
</reference>
<dbReference type="Proteomes" id="UP001607302">
    <property type="component" value="Unassembled WGS sequence"/>
</dbReference>
<gene>
    <name evidence="1" type="ORF">V1478_008717</name>
</gene>
<comment type="caution">
    <text evidence="1">The sequence shown here is derived from an EMBL/GenBank/DDBJ whole genome shotgun (WGS) entry which is preliminary data.</text>
</comment>
<protein>
    <recommendedName>
        <fullName evidence="3">Ribosomal protein L32</fullName>
    </recommendedName>
</protein>
<keyword evidence="2" id="KW-1185">Reference proteome</keyword>
<accession>A0ABD2AUA3</accession>
<evidence type="ECO:0000313" key="1">
    <source>
        <dbReference type="EMBL" id="KAL2724204.1"/>
    </source>
</evidence>
<evidence type="ECO:0008006" key="3">
    <source>
        <dbReference type="Google" id="ProtNLM"/>
    </source>
</evidence>
<proteinExistence type="predicted"/>
<name>A0ABD2AUA3_VESSQ</name>
<evidence type="ECO:0000313" key="2">
    <source>
        <dbReference type="Proteomes" id="UP001607302"/>
    </source>
</evidence>
<organism evidence="1 2">
    <name type="scientific">Vespula squamosa</name>
    <name type="common">Southern yellow jacket</name>
    <name type="synonym">Wasp</name>
    <dbReference type="NCBI Taxonomy" id="30214"/>
    <lineage>
        <taxon>Eukaryota</taxon>
        <taxon>Metazoa</taxon>
        <taxon>Ecdysozoa</taxon>
        <taxon>Arthropoda</taxon>
        <taxon>Hexapoda</taxon>
        <taxon>Insecta</taxon>
        <taxon>Pterygota</taxon>
        <taxon>Neoptera</taxon>
        <taxon>Endopterygota</taxon>
        <taxon>Hymenoptera</taxon>
        <taxon>Apocrita</taxon>
        <taxon>Aculeata</taxon>
        <taxon>Vespoidea</taxon>
        <taxon>Vespidae</taxon>
        <taxon>Vespinae</taxon>
        <taxon>Vespula</taxon>
    </lineage>
</organism>
<sequence length="72" mass="8571">MRYRKKCISKSSNLQRYYTRNPLITVAYSNEDDATYKRRKKKFVCASKVPPKWRKNSHGNVTPISRINDFKS</sequence>